<evidence type="ECO:0000313" key="1">
    <source>
        <dbReference type="EMBL" id="KXK26779.1"/>
    </source>
</evidence>
<dbReference type="EMBL" id="JYNZ01000003">
    <property type="protein sequence ID" value="KXK26779.1"/>
    <property type="molecule type" value="Genomic_DNA"/>
</dbReference>
<gene>
    <name evidence="1" type="ORF">TR69_WS6001000800</name>
</gene>
<reference evidence="1 2" key="1">
    <citation type="submission" date="2015-02" db="EMBL/GenBank/DDBJ databases">
        <title>Improved understanding of the partial-nitritation anammox process through 23 genomes representing the majority of the microbial community.</title>
        <authorList>
            <person name="Speth D.R."/>
            <person name="In T Zandt M."/>
            <person name="Guerrero Cruz S."/>
            <person name="Jetten M.S."/>
            <person name="Dutilh B.E."/>
        </authorList>
    </citation>
    <scope>NUCLEOTIDE SEQUENCE [LARGE SCALE GENOMIC DNA]</scope>
    <source>
        <strain evidence="1">OLB20</strain>
    </source>
</reference>
<organism evidence="1 2">
    <name type="scientific">candidate division WS6 bacterium OLB20</name>
    <dbReference type="NCBI Taxonomy" id="1617426"/>
    <lineage>
        <taxon>Bacteria</taxon>
        <taxon>Candidatus Dojkabacteria</taxon>
    </lineage>
</organism>
<dbReference type="STRING" id="1617426.TR69_WS6001000800"/>
<comment type="caution">
    <text evidence="1">The sequence shown here is derived from an EMBL/GenBank/DDBJ whole genome shotgun (WGS) entry which is preliminary data.</text>
</comment>
<dbReference type="Proteomes" id="UP000070457">
    <property type="component" value="Unassembled WGS sequence"/>
</dbReference>
<evidence type="ECO:0000313" key="2">
    <source>
        <dbReference type="Proteomes" id="UP000070457"/>
    </source>
</evidence>
<protein>
    <submittedName>
        <fullName evidence="1">Uncharacterized protein</fullName>
    </submittedName>
</protein>
<accession>A0A136LYP9</accession>
<name>A0A136LYP9_9BACT</name>
<proteinExistence type="predicted"/>
<dbReference type="AlphaFoldDB" id="A0A136LYP9"/>
<sequence>MKLVRLLINSVLKHPFAALKLISLRPSEVSLKRFLSVFVTASIAAPKNSFYSKDIVRLCQLTLIPFIIDSKLDESNYFRFGVDLAIEKLQKDLEVRINDLKLSQEETQVVNKEIRNLIAHDFLANESDTISSYLMHSTYTIGLIFVTRSLTSVHQDEYDLGFLIECSKLIRYLSDRATIEKDKSEKRNNLSNYINKQEINHRIYTSSKKIEQYKITSVTEQFLYNIAKLSLIFYKNKDFEYV</sequence>